<dbReference type="CDD" id="cd06261">
    <property type="entry name" value="TM_PBP2"/>
    <property type="match status" value="1"/>
</dbReference>
<feature type="transmembrane region" description="Helical" evidence="9">
    <location>
        <begin position="85"/>
        <end position="105"/>
    </location>
</feature>
<comment type="subcellular location">
    <subcellularLocation>
        <location evidence="2">Cell membrane</location>
    </subcellularLocation>
    <subcellularLocation>
        <location evidence="1">Membrane</location>
        <topology evidence="1">Multi-pass membrane protein</topology>
    </subcellularLocation>
</comment>
<feature type="transmembrane region" description="Helical" evidence="9">
    <location>
        <begin position="180"/>
        <end position="206"/>
    </location>
</feature>
<dbReference type="EMBL" id="UINC01001039">
    <property type="protein sequence ID" value="SUZ68521.1"/>
    <property type="molecule type" value="Genomic_DNA"/>
</dbReference>
<dbReference type="AlphaFoldDB" id="A0A381PNB9"/>
<organism evidence="11">
    <name type="scientific">marine metagenome</name>
    <dbReference type="NCBI Taxonomy" id="408172"/>
    <lineage>
        <taxon>unclassified sequences</taxon>
        <taxon>metagenomes</taxon>
        <taxon>ecological metagenomes</taxon>
    </lineage>
</organism>
<evidence type="ECO:0000256" key="4">
    <source>
        <dbReference type="ARBA" id="ARBA00022475"/>
    </source>
</evidence>
<feature type="transmembrane region" description="Helical" evidence="9">
    <location>
        <begin position="617"/>
        <end position="638"/>
    </location>
</feature>
<feature type="compositionally biased region" description="Polar residues" evidence="8">
    <location>
        <begin position="336"/>
        <end position="346"/>
    </location>
</feature>
<reference evidence="11" key="1">
    <citation type="submission" date="2018-05" db="EMBL/GenBank/DDBJ databases">
        <authorList>
            <person name="Lanie J.A."/>
            <person name="Ng W.-L."/>
            <person name="Kazmierczak K.M."/>
            <person name="Andrzejewski T.M."/>
            <person name="Davidsen T.M."/>
            <person name="Wayne K.J."/>
            <person name="Tettelin H."/>
            <person name="Glass J.I."/>
            <person name="Rusch D."/>
            <person name="Podicherti R."/>
            <person name="Tsui H.-C.T."/>
            <person name="Winkler M.E."/>
        </authorList>
    </citation>
    <scope>NUCLEOTIDE SEQUENCE</scope>
</reference>
<dbReference type="GO" id="GO:0005275">
    <property type="term" value="F:amine transmembrane transporter activity"/>
    <property type="evidence" value="ECO:0007669"/>
    <property type="project" value="TreeGrafter"/>
</dbReference>
<evidence type="ECO:0000259" key="10">
    <source>
        <dbReference type="PROSITE" id="PS50928"/>
    </source>
</evidence>
<feature type="domain" description="ABC transmembrane type-1" evidence="10">
    <location>
        <begin position="132"/>
        <end position="311"/>
    </location>
</feature>
<feature type="transmembrane region" description="Helical" evidence="9">
    <location>
        <begin position="373"/>
        <end position="392"/>
    </location>
</feature>
<dbReference type="FunFam" id="1.10.3720.10:FF:000001">
    <property type="entry name" value="Glycine betaine ABC transporter, permease"/>
    <property type="match status" value="1"/>
</dbReference>
<dbReference type="Pfam" id="PF00528">
    <property type="entry name" value="BPD_transp_1"/>
    <property type="match status" value="1"/>
</dbReference>
<feature type="transmembrane region" description="Helical" evidence="9">
    <location>
        <begin position="290"/>
        <end position="307"/>
    </location>
</feature>
<evidence type="ECO:0000256" key="6">
    <source>
        <dbReference type="ARBA" id="ARBA00022989"/>
    </source>
</evidence>
<keyword evidence="6 9" id="KW-1133">Transmembrane helix</keyword>
<protein>
    <recommendedName>
        <fullName evidence="10">ABC transmembrane type-1 domain-containing protein</fullName>
    </recommendedName>
</protein>
<feature type="transmembrane region" description="Helical" evidence="9">
    <location>
        <begin position="490"/>
        <end position="510"/>
    </location>
</feature>
<gene>
    <name evidence="11" type="ORF">METZ01_LOCUS21375</name>
</gene>
<evidence type="ECO:0000256" key="9">
    <source>
        <dbReference type="SAM" id="Phobius"/>
    </source>
</evidence>
<proteinExistence type="predicted"/>
<dbReference type="SUPFAM" id="SSF161098">
    <property type="entry name" value="MetI-like"/>
    <property type="match status" value="1"/>
</dbReference>
<dbReference type="GO" id="GO:0043190">
    <property type="term" value="C:ATP-binding cassette (ABC) transporter complex"/>
    <property type="evidence" value="ECO:0007669"/>
    <property type="project" value="TreeGrafter"/>
</dbReference>
<dbReference type="PANTHER" id="PTHR47737:SF1">
    <property type="entry name" value="GLYCINE BETAINE_PROLINE BETAINE TRANSPORT SYSTEM PERMEASE PROTEIN PROW"/>
    <property type="match status" value="1"/>
</dbReference>
<evidence type="ECO:0000256" key="3">
    <source>
        <dbReference type="ARBA" id="ARBA00022448"/>
    </source>
</evidence>
<feature type="transmembrane region" description="Helical" evidence="9">
    <location>
        <begin position="258"/>
        <end position="278"/>
    </location>
</feature>
<keyword evidence="4" id="KW-1003">Cell membrane</keyword>
<feature type="region of interest" description="Disordered" evidence="8">
    <location>
        <begin position="336"/>
        <end position="356"/>
    </location>
</feature>
<dbReference type="GO" id="GO:0015226">
    <property type="term" value="F:carnitine transmembrane transporter activity"/>
    <property type="evidence" value="ECO:0007669"/>
    <property type="project" value="TreeGrafter"/>
</dbReference>
<evidence type="ECO:0000256" key="7">
    <source>
        <dbReference type="ARBA" id="ARBA00023136"/>
    </source>
</evidence>
<feature type="transmembrane region" description="Helical" evidence="9">
    <location>
        <begin position="457"/>
        <end position="478"/>
    </location>
</feature>
<dbReference type="PROSITE" id="PS50928">
    <property type="entry name" value="ABC_TM1"/>
    <property type="match status" value="1"/>
</dbReference>
<evidence type="ECO:0000256" key="2">
    <source>
        <dbReference type="ARBA" id="ARBA00004236"/>
    </source>
</evidence>
<feature type="transmembrane region" description="Helical" evidence="9">
    <location>
        <begin position="136"/>
        <end position="160"/>
    </location>
</feature>
<feature type="transmembrane region" description="Helical" evidence="9">
    <location>
        <begin position="645"/>
        <end position="667"/>
    </location>
</feature>
<evidence type="ECO:0000256" key="1">
    <source>
        <dbReference type="ARBA" id="ARBA00004141"/>
    </source>
</evidence>
<accession>A0A381PNB9</accession>
<feature type="transmembrane region" description="Helical" evidence="9">
    <location>
        <begin position="679"/>
        <end position="699"/>
    </location>
</feature>
<evidence type="ECO:0000256" key="5">
    <source>
        <dbReference type="ARBA" id="ARBA00022692"/>
    </source>
</evidence>
<dbReference type="PANTHER" id="PTHR47737">
    <property type="entry name" value="GLYCINE BETAINE/PROLINE BETAINE TRANSPORT SYSTEM PERMEASE PROTEIN PROW"/>
    <property type="match status" value="1"/>
</dbReference>
<keyword evidence="3" id="KW-0813">Transport</keyword>
<feature type="transmembrane region" description="Helical" evidence="9">
    <location>
        <begin position="425"/>
        <end position="445"/>
    </location>
</feature>
<evidence type="ECO:0000313" key="11">
    <source>
        <dbReference type="EMBL" id="SUZ68521.1"/>
    </source>
</evidence>
<dbReference type="GO" id="GO:0031460">
    <property type="term" value="P:glycine betaine transport"/>
    <property type="evidence" value="ECO:0007669"/>
    <property type="project" value="TreeGrafter"/>
</dbReference>
<name>A0A381PNB9_9ZZZZ</name>
<keyword evidence="5 9" id="KW-0812">Transmembrane</keyword>
<dbReference type="InterPro" id="IPR035906">
    <property type="entry name" value="MetI-like_sf"/>
</dbReference>
<sequence length="713" mass="75734">MLLGGLRSRKAATITGGVIATAGVLWYRSIGDWDQRQNSILDKWQIPVGDWVEQITVWVDLNMKETLDVIKWPFHTMLKIIVDEWLLGLSWMTVCLAALFAGWAFRGLQVGVGSFLGLTICGLLGEEYWKETSRTIGFIAVAVILCVIIGIPVGVACGRVDGVWRVVRPVLDAMQVVHSFVYMLPFVFFFGVGFVSATMVTMVFALPPLIRLTNLGIRQVPEDVVEAARAYGASERRVLTDVQLPLARAALMTGINQTLLLAISMLGIAAIMGAGGLGRLLYRAIANQDIALAGSGGLAFFIVAVVLDRLTQPDDSDGGGLFRRISAAWKNTKTPELLLPNSQDQDPPNKPQIDDEADQEALYEPLRSAERSGVTVAALGAIATLLGVFLPWNGGSGHISAYARYADESLTNQTFNGLAASGGSWFGILIVICTLALAGSLYATVRSPGQRNRWLGPDGATVFSVAALVTAVCALLASPPSAASEFSRSYGVYVTLVGCILMAAGSVLWVWNAPMGARRPLASGIRWGRLFGVSVAGLLIVIAGYSGWTFDTRADSVIGPELRVQLDDIVMQAEAAEAAGDLALAGSLAAEFTALIAYAQRTGDVIHDGYSGEGAGLGWAALMIGALTLLVAIPASGVMSGDESFLYRWCSIMCGLGLGLFLLGIAWVGTISRVAETNLVSGVGALFILFAGVTNAASVRGTLAEFDRKQVYN</sequence>
<dbReference type="GO" id="GO:0015871">
    <property type="term" value="P:choline transport"/>
    <property type="evidence" value="ECO:0007669"/>
    <property type="project" value="TreeGrafter"/>
</dbReference>
<dbReference type="InterPro" id="IPR000515">
    <property type="entry name" value="MetI-like"/>
</dbReference>
<feature type="transmembrane region" description="Helical" evidence="9">
    <location>
        <begin position="530"/>
        <end position="548"/>
    </location>
</feature>
<dbReference type="Gene3D" id="1.10.3720.10">
    <property type="entry name" value="MetI-like"/>
    <property type="match status" value="1"/>
</dbReference>
<evidence type="ECO:0000256" key="8">
    <source>
        <dbReference type="SAM" id="MobiDB-lite"/>
    </source>
</evidence>
<keyword evidence="7 9" id="KW-0472">Membrane</keyword>